<protein>
    <submittedName>
        <fullName evidence="2">Uncharacterized protein</fullName>
    </submittedName>
</protein>
<name>A0A7J6VZ77_THATH</name>
<evidence type="ECO:0000313" key="2">
    <source>
        <dbReference type="EMBL" id="KAF5190163.1"/>
    </source>
</evidence>
<dbReference type="Proteomes" id="UP000554482">
    <property type="component" value="Unassembled WGS sequence"/>
</dbReference>
<dbReference type="EMBL" id="JABWDY010024554">
    <property type="protein sequence ID" value="KAF5190163.1"/>
    <property type="molecule type" value="Genomic_DNA"/>
</dbReference>
<feature type="region of interest" description="Disordered" evidence="1">
    <location>
        <begin position="336"/>
        <end position="369"/>
    </location>
</feature>
<proteinExistence type="predicted"/>
<feature type="compositionally biased region" description="Basic and acidic residues" evidence="1">
    <location>
        <begin position="350"/>
        <end position="361"/>
    </location>
</feature>
<gene>
    <name evidence="2" type="ORF">FRX31_020250</name>
</gene>
<sequence length="385" mass="42391">MDVETLFKLIPMRLSAWILPADEVRALELAENSKDATEEDVPVYSTTNKEKGEYPEDQGHFIVQKQRFFHSFCDGHPYQDSSHQVPRKSQTGTVIKSSSQSPIHKKSKTGSRDKLKGPLVPEKPASTPGFGHRHLLLEGDSTSKAFGSVGPHASRSYLFGSQDNTKEVRKFPEFLKEALGERLGPKCRGSFFVDGNSELGPILETDSAINPYIEMGLVSGLRLPSEAGTYAAMNIFTRYNYMCSKLSLERLLEVPKLNVDLLLAIQKVDEQDGNMKVLKANAKLANKGLIWFSGLILRDGAMHKKVAGKGSPSACMFPNLFIDGGELRNEARTYVDSLEKEQSTSSDSEDSSKGESSEDKSSGSSDGGVVVTTKEYAFKLKDHNN</sequence>
<comment type="caution">
    <text evidence="2">The sequence shown here is derived from an EMBL/GenBank/DDBJ whole genome shotgun (WGS) entry which is preliminary data.</text>
</comment>
<organism evidence="2 3">
    <name type="scientific">Thalictrum thalictroides</name>
    <name type="common">Rue-anemone</name>
    <name type="synonym">Anemone thalictroides</name>
    <dbReference type="NCBI Taxonomy" id="46969"/>
    <lineage>
        <taxon>Eukaryota</taxon>
        <taxon>Viridiplantae</taxon>
        <taxon>Streptophyta</taxon>
        <taxon>Embryophyta</taxon>
        <taxon>Tracheophyta</taxon>
        <taxon>Spermatophyta</taxon>
        <taxon>Magnoliopsida</taxon>
        <taxon>Ranunculales</taxon>
        <taxon>Ranunculaceae</taxon>
        <taxon>Thalictroideae</taxon>
        <taxon>Thalictrum</taxon>
    </lineage>
</organism>
<accession>A0A7J6VZ77</accession>
<feature type="region of interest" description="Disordered" evidence="1">
    <location>
        <begin position="79"/>
        <end position="129"/>
    </location>
</feature>
<evidence type="ECO:0000256" key="1">
    <source>
        <dbReference type="SAM" id="MobiDB-lite"/>
    </source>
</evidence>
<feature type="compositionally biased region" description="Polar residues" evidence="1">
    <location>
        <begin position="79"/>
        <end position="102"/>
    </location>
</feature>
<keyword evidence="3" id="KW-1185">Reference proteome</keyword>
<evidence type="ECO:0000313" key="3">
    <source>
        <dbReference type="Proteomes" id="UP000554482"/>
    </source>
</evidence>
<reference evidence="2 3" key="1">
    <citation type="submission" date="2020-06" db="EMBL/GenBank/DDBJ databases">
        <title>Transcriptomic and genomic resources for Thalictrum thalictroides and T. hernandezii: Facilitating candidate gene discovery in an emerging model plant lineage.</title>
        <authorList>
            <person name="Arias T."/>
            <person name="Riano-Pachon D.M."/>
            <person name="Di Stilio V.S."/>
        </authorList>
    </citation>
    <scope>NUCLEOTIDE SEQUENCE [LARGE SCALE GENOMIC DNA]</scope>
    <source>
        <strain evidence="3">cv. WT478/WT964</strain>
        <tissue evidence="2">Leaves</tissue>
    </source>
</reference>
<dbReference type="AlphaFoldDB" id="A0A7J6VZ77"/>